<name>A0A0R3R8F0_9BILA</name>
<organism evidence="1">
    <name type="scientific">Brugia timori</name>
    <dbReference type="NCBI Taxonomy" id="42155"/>
    <lineage>
        <taxon>Eukaryota</taxon>
        <taxon>Metazoa</taxon>
        <taxon>Ecdysozoa</taxon>
        <taxon>Nematoda</taxon>
        <taxon>Chromadorea</taxon>
        <taxon>Rhabditida</taxon>
        <taxon>Spirurina</taxon>
        <taxon>Spiruromorpha</taxon>
        <taxon>Filarioidea</taxon>
        <taxon>Onchocercidae</taxon>
        <taxon>Brugia</taxon>
    </lineage>
</organism>
<dbReference type="AlphaFoldDB" id="A0A0R3R8F0"/>
<protein>
    <submittedName>
        <fullName evidence="1">Secreted protein</fullName>
    </submittedName>
</protein>
<dbReference type="WBParaSite" id="BTMF_0001630601-mRNA-1">
    <property type="protein sequence ID" value="BTMF_0001630601-mRNA-1"/>
    <property type="gene ID" value="BTMF_0001630601"/>
</dbReference>
<proteinExistence type="predicted"/>
<evidence type="ECO:0000313" key="1">
    <source>
        <dbReference type="WBParaSite" id="BTMF_0001630601-mRNA-1"/>
    </source>
</evidence>
<sequence length="69" mass="8101">LSFSEGFFKITIICIYRAYLNRISGQTTIVMSWLIPSYSNNSTFSLITSIHGICFQISYRSWNYKIIYE</sequence>
<accession>A0A0R3R8F0</accession>
<reference evidence="1" key="1">
    <citation type="submission" date="2017-02" db="UniProtKB">
        <authorList>
            <consortium name="WormBaseParasite"/>
        </authorList>
    </citation>
    <scope>IDENTIFICATION</scope>
</reference>